<feature type="transmembrane region" description="Helical" evidence="2">
    <location>
        <begin position="75"/>
        <end position="99"/>
    </location>
</feature>
<dbReference type="RefSeq" id="WP_092147615.1">
    <property type="nucleotide sequence ID" value="NZ_LT629700.1"/>
</dbReference>
<proteinExistence type="predicted"/>
<organism evidence="4 5">
    <name type="scientific">Corynebacterium mycetoides</name>
    <dbReference type="NCBI Taxonomy" id="38302"/>
    <lineage>
        <taxon>Bacteria</taxon>
        <taxon>Bacillati</taxon>
        <taxon>Actinomycetota</taxon>
        <taxon>Actinomycetes</taxon>
        <taxon>Mycobacteriales</taxon>
        <taxon>Corynebacteriaceae</taxon>
        <taxon>Corynebacterium</taxon>
    </lineage>
</organism>
<dbReference type="STRING" id="38302.SAMN04488535_0209"/>
<dbReference type="Proteomes" id="UP000199350">
    <property type="component" value="Chromosome I"/>
</dbReference>
<feature type="compositionally biased region" description="Basic and acidic residues" evidence="1">
    <location>
        <begin position="161"/>
        <end position="170"/>
    </location>
</feature>
<dbReference type="AlphaFoldDB" id="A0A1G9LL64"/>
<dbReference type="OrthoDB" id="4427741at2"/>
<dbReference type="EMBL" id="LT629700">
    <property type="protein sequence ID" value="SDL62722.1"/>
    <property type="molecule type" value="Genomic_DNA"/>
</dbReference>
<feature type="domain" description="DUF6542" evidence="3">
    <location>
        <begin position="15"/>
        <end position="138"/>
    </location>
</feature>
<gene>
    <name evidence="4" type="ORF">SAMN04488535_0209</name>
</gene>
<evidence type="ECO:0000256" key="2">
    <source>
        <dbReference type="SAM" id="Phobius"/>
    </source>
</evidence>
<feature type="region of interest" description="Disordered" evidence="1">
    <location>
        <begin position="146"/>
        <end position="170"/>
    </location>
</feature>
<keyword evidence="2" id="KW-0472">Membrane</keyword>
<reference evidence="5" key="1">
    <citation type="submission" date="2016-10" db="EMBL/GenBank/DDBJ databases">
        <authorList>
            <person name="Varghese N."/>
            <person name="Submissions S."/>
        </authorList>
    </citation>
    <scope>NUCLEOTIDE SEQUENCE [LARGE SCALE GENOMIC DNA]</scope>
    <source>
        <strain evidence="5">DSM 20632</strain>
    </source>
</reference>
<dbReference type="InterPro" id="IPR046672">
    <property type="entry name" value="DUF6542"/>
</dbReference>
<evidence type="ECO:0000313" key="5">
    <source>
        <dbReference type="Proteomes" id="UP000199350"/>
    </source>
</evidence>
<keyword evidence="5" id="KW-1185">Reference proteome</keyword>
<evidence type="ECO:0000313" key="4">
    <source>
        <dbReference type="EMBL" id="SDL62722.1"/>
    </source>
</evidence>
<feature type="transmembrane region" description="Helical" evidence="2">
    <location>
        <begin position="111"/>
        <end position="131"/>
    </location>
</feature>
<keyword evidence="2" id="KW-1133">Transmembrane helix</keyword>
<feature type="transmembrane region" description="Helical" evidence="2">
    <location>
        <begin position="21"/>
        <end position="38"/>
    </location>
</feature>
<keyword evidence="2" id="KW-0812">Transmembrane</keyword>
<name>A0A1G9LL64_9CORY</name>
<sequence length="198" mass="21443">MSHASPRKPRATFEGFPTGSAIAIVCAALFTGGLLSVYAGDISWPFLTLFAVATIVVATAVNPRGLFLTVALTPLLYALAIVATGLFIASGSTAGGVGISRTDVLVIAYPMLQTFPVLAATTLGAVVIALVRLQLLKRHNENVARQERAERRRVARSNRRTSSEGRRARERVTVSELQEIVERRERARRPLNDNLYGD</sequence>
<evidence type="ECO:0000259" key="3">
    <source>
        <dbReference type="Pfam" id="PF20177"/>
    </source>
</evidence>
<dbReference type="Pfam" id="PF20177">
    <property type="entry name" value="DUF6542"/>
    <property type="match status" value="1"/>
</dbReference>
<accession>A0A1G9LL64</accession>
<feature type="transmembrane region" description="Helical" evidence="2">
    <location>
        <begin position="44"/>
        <end position="63"/>
    </location>
</feature>
<protein>
    <recommendedName>
        <fullName evidence="3">DUF6542 domain-containing protein</fullName>
    </recommendedName>
</protein>
<evidence type="ECO:0000256" key="1">
    <source>
        <dbReference type="SAM" id="MobiDB-lite"/>
    </source>
</evidence>